<dbReference type="Pfam" id="PF01612">
    <property type="entry name" value="DNA_pol_A_exo1"/>
    <property type="match status" value="1"/>
</dbReference>
<dbReference type="Pfam" id="PF01927">
    <property type="entry name" value="Mut7-C"/>
    <property type="match status" value="1"/>
</dbReference>
<dbReference type="EnsemblMetazoa" id="CJA13975.1">
    <property type="protein sequence ID" value="CJA13975.1"/>
    <property type="gene ID" value="WBGene00133179"/>
</dbReference>
<dbReference type="SUPFAM" id="SSF53098">
    <property type="entry name" value="Ribonuclease H-like"/>
    <property type="match status" value="1"/>
</dbReference>
<dbReference type="Proteomes" id="UP000005237">
    <property type="component" value="Unassembled WGS sequence"/>
</dbReference>
<protein>
    <submittedName>
        <fullName evidence="2">3'-5' exonuclease domain-containing protein</fullName>
    </submittedName>
</protein>
<dbReference type="GO" id="GO:0005829">
    <property type="term" value="C:cytosol"/>
    <property type="evidence" value="ECO:0007669"/>
    <property type="project" value="EnsemblMetazoa"/>
</dbReference>
<dbReference type="InterPro" id="IPR002562">
    <property type="entry name" value="3'-5'_exonuclease_dom"/>
</dbReference>
<keyword evidence="3" id="KW-1185">Reference proteome</keyword>
<dbReference type="PANTHER" id="PTHR47765:SF2">
    <property type="entry name" value="EXONUCLEASE MUT-7 HOMOLOG"/>
    <property type="match status" value="1"/>
</dbReference>
<dbReference type="GO" id="GO:1990633">
    <property type="term" value="C:mutator focus"/>
    <property type="evidence" value="ECO:0007669"/>
    <property type="project" value="EnsemblMetazoa"/>
</dbReference>
<proteinExistence type="predicted"/>
<reference evidence="3" key="1">
    <citation type="submission" date="2010-08" db="EMBL/GenBank/DDBJ databases">
        <authorList>
            <consortium name="Caenorhabditis japonica Sequencing Consortium"/>
            <person name="Wilson R.K."/>
        </authorList>
    </citation>
    <scope>NUCLEOTIDE SEQUENCE [LARGE SCALE GENOMIC DNA]</scope>
    <source>
        <strain evidence="3">DF5081</strain>
    </source>
</reference>
<accession>A0A8R1HWL5</accession>
<dbReference type="GO" id="GO:0008355">
    <property type="term" value="P:olfactory learning"/>
    <property type="evidence" value="ECO:0007669"/>
    <property type="project" value="EnsemblMetazoa"/>
</dbReference>
<dbReference type="InterPro" id="IPR002782">
    <property type="entry name" value="Mut7-C_RNAse_dom"/>
</dbReference>
<reference evidence="2" key="2">
    <citation type="submission" date="2022-06" db="UniProtKB">
        <authorList>
            <consortium name="EnsemblMetazoa"/>
        </authorList>
    </citation>
    <scope>IDENTIFICATION</scope>
    <source>
        <strain evidence="2">DF5081</strain>
    </source>
</reference>
<dbReference type="SMART" id="SM00474">
    <property type="entry name" value="35EXOc"/>
    <property type="match status" value="1"/>
</dbReference>
<dbReference type="InterPro" id="IPR012337">
    <property type="entry name" value="RNaseH-like_sf"/>
</dbReference>
<dbReference type="PANTHER" id="PTHR47765">
    <property type="entry name" value="3'-5' EXONUCLEASE DOMAIN-CONTAINING PROTEIN"/>
    <property type="match status" value="1"/>
</dbReference>
<dbReference type="Gene3D" id="3.30.420.10">
    <property type="entry name" value="Ribonuclease H-like superfamily/Ribonuclease H"/>
    <property type="match status" value="1"/>
</dbReference>
<feature type="domain" description="3'-5' exonuclease" evidence="1">
    <location>
        <begin position="402"/>
        <end position="605"/>
    </location>
</feature>
<dbReference type="AlphaFoldDB" id="A0A8R1HWL5"/>
<sequence>MEEPRPSGRPKMTKAEKKAFFRTDYIEPIKSRREWLKTIMNGPESEREHRARQAFFKFFDKDHLSGVNMYGMTVDMIKAMPDRGKTAGQNLSVWYLEDFKTWLQDSGIEDQLRTQYLSSSIKMSALENGMPNQKALISEIFDISSDQLKSEVVKLFRTAIKKNDFANAAKLALQYKLTDYTFNELIVPLVLSGKEITAYELLENQPEMQKRLVKFLDDLVLLAPAEVDNVLNKYRNNVQNIVTERFLSKAPLARLIKNVVERQDFDPNLLQYAKNYETNLHVNAIKYYITERYKKDGVADDQYFQHMQCLVDASGVVRENIIFFLWDSKDREKQVDAISWAIFLGIDQPTSIEIPGLMRDFFREPDGKLQDARKLLQNRKECCIPLEGKQLYVFEEERKYPIYMVKTEESLSQLSSQLRYLEQDPDPVYLGFDSEWKPGHMTEMNSMKIAIMQLFFQNTVWLVDCVELEKLSVPVKDETWQKFARRLLGSTKIKVIGFDMRNDLDAFLTIPALKYTLKIDDIKNTWCAKKLTENVCDIDMEILGLTKKTFKLADLTHTLLGRELDKTEQCSNWKFRPLRQKQIVYAAMDAVVVVETFQKVLEKAEEANTFLDVHKLMSESNVMAPKKEKNKRDCRKLNTIPWAELYQELYDKRDVTKPLQQPVDVQVIVDTMLLGFGKNLRRLGVDVYIPRDVSDFREKLKLMARLGGDLQRHIITVPSKSFEALKVEYQRYMTAIEDLNTMSAEKQLISFLSRFNIELRPEVHFHRCIECNSMRLIKFPSPILHFLHQYCIVFVQNVFAADRDQFPLEYWWGEMLKIDPRQYDGIEVKMTRPHPTSNWIVATVPTGCLHITRNTAIHNNLPEGVEVRIHKVPDDEFKRPNLCFFVCGDCGTVHYDGRTQYASNGPITE</sequence>
<evidence type="ECO:0000313" key="3">
    <source>
        <dbReference type="Proteomes" id="UP000005237"/>
    </source>
</evidence>
<evidence type="ECO:0000313" key="2">
    <source>
        <dbReference type="EnsemblMetazoa" id="CJA13975.1"/>
    </source>
</evidence>
<dbReference type="InterPro" id="IPR036397">
    <property type="entry name" value="RNaseH_sf"/>
</dbReference>
<dbReference type="InterPro" id="IPR052408">
    <property type="entry name" value="Exonuclease_MUT-7-like"/>
</dbReference>
<organism evidence="2 3">
    <name type="scientific">Caenorhabditis japonica</name>
    <dbReference type="NCBI Taxonomy" id="281687"/>
    <lineage>
        <taxon>Eukaryota</taxon>
        <taxon>Metazoa</taxon>
        <taxon>Ecdysozoa</taxon>
        <taxon>Nematoda</taxon>
        <taxon>Chromadorea</taxon>
        <taxon>Rhabditida</taxon>
        <taxon>Rhabditina</taxon>
        <taxon>Rhabditomorpha</taxon>
        <taxon>Rhabditoidea</taxon>
        <taxon>Rhabditidae</taxon>
        <taxon>Peloderinae</taxon>
        <taxon>Caenorhabditis</taxon>
    </lineage>
</organism>
<dbReference type="GO" id="GO:0008408">
    <property type="term" value="F:3'-5' exonuclease activity"/>
    <property type="evidence" value="ECO:0007669"/>
    <property type="project" value="InterPro"/>
</dbReference>
<dbReference type="GO" id="GO:0003676">
    <property type="term" value="F:nucleic acid binding"/>
    <property type="evidence" value="ECO:0007669"/>
    <property type="project" value="InterPro"/>
</dbReference>
<dbReference type="GO" id="GO:0005634">
    <property type="term" value="C:nucleus"/>
    <property type="evidence" value="ECO:0007669"/>
    <property type="project" value="EnsemblMetazoa"/>
</dbReference>
<evidence type="ECO:0000259" key="1">
    <source>
        <dbReference type="SMART" id="SM00474"/>
    </source>
</evidence>
<dbReference type="GO" id="GO:0035194">
    <property type="term" value="P:regulatory ncRNA-mediated post-transcriptional gene silencing"/>
    <property type="evidence" value="ECO:0007669"/>
    <property type="project" value="EnsemblMetazoa"/>
</dbReference>
<name>A0A8R1HWL5_CAEJA</name>
<dbReference type="GO" id="GO:0006139">
    <property type="term" value="P:nucleobase-containing compound metabolic process"/>
    <property type="evidence" value="ECO:0007669"/>
    <property type="project" value="InterPro"/>
</dbReference>